<dbReference type="RefSeq" id="WP_281093863.1">
    <property type="nucleotide sequence ID" value="NZ_JARYZI010000004.1"/>
</dbReference>
<evidence type="ECO:0000313" key="4">
    <source>
        <dbReference type="Proteomes" id="UP001158045"/>
    </source>
</evidence>
<dbReference type="InterPro" id="IPR006451">
    <property type="entry name" value="Glycogen_debranch_arc"/>
</dbReference>
<accession>A0ABT6NC91</accession>
<reference evidence="3 4" key="1">
    <citation type="submission" date="2023-04" db="EMBL/GenBank/DDBJ databases">
        <title>Fusibacter bizertensis strain WBS, isolated from littoral bottom sediments of the Arctic seas - biochemical and genomic analysis.</title>
        <authorList>
            <person name="Brioukhanov A.L."/>
        </authorList>
    </citation>
    <scope>NUCLEOTIDE SEQUENCE [LARGE SCALE GENOMIC DNA]</scope>
    <source>
        <strain evidence="3 4">WBS</strain>
    </source>
</reference>
<dbReference type="InterPro" id="IPR008928">
    <property type="entry name" value="6-hairpin_glycosidase_sf"/>
</dbReference>
<dbReference type="PANTHER" id="PTHR10569">
    <property type="entry name" value="GLYCOGEN DEBRANCHING ENZYME"/>
    <property type="match status" value="1"/>
</dbReference>
<dbReference type="Pfam" id="PF06202">
    <property type="entry name" value="GDE_C"/>
    <property type="match status" value="1"/>
</dbReference>
<organism evidence="3 4">
    <name type="scientific">Fusibacter bizertensis</name>
    <dbReference type="NCBI Taxonomy" id="1488331"/>
    <lineage>
        <taxon>Bacteria</taxon>
        <taxon>Bacillati</taxon>
        <taxon>Bacillota</taxon>
        <taxon>Clostridia</taxon>
        <taxon>Eubacteriales</taxon>
        <taxon>Eubacteriales Family XII. Incertae Sedis</taxon>
        <taxon>Fusibacter</taxon>
    </lineage>
</organism>
<dbReference type="EMBL" id="JARYZI010000004">
    <property type="protein sequence ID" value="MDH8678034.1"/>
    <property type="molecule type" value="Genomic_DNA"/>
</dbReference>
<dbReference type="Pfam" id="PF12439">
    <property type="entry name" value="GDE_N"/>
    <property type="match status" value="1"/>
</dbReference>
<feature type="domain" description="Glycogen debranching enzyme bacterial and archaeal type N-terminal" evidence="2">
    <location>
        <begin position="11"/>
        <end position="228"/>
    </location>
</feature>
<dbReference type="Gene3D" id="1.50.10.10">
    <property type="match status" value="1"/>
</dbReference>
<dbReference type="NCBIfam" id="TIGR01561">
    <property type="entry name" value="gde_arch"/>
    <property type="match status" value="1"/>
</dbReference>
<protein>
    <submittedName>
        <fullName evidence="3">Amylo-alpha-1,6-glucosidase</fullName>
    </submittedName>
</protein>
<name>A0ABT6NC91_9FIRM</name>
<dbReference type="PANTHER" id="PTHR10569:SF2">
    <property type="entry name" value="GLYCOGEN DEBRANCHING ENZYME"/>
    <property type="match status" value="1"/>
</dbReference>
<evidence type="ECO:0000259" key="1">
    <source>
        <dbReference type="Pfam" id="PF06202"/>
    </source>
</evidence>
<proteinExistence type="predicted"/>
<dbReference type="Proteomes" id="UP001158045">
    <property type="component" value="Unassembled WGS sequence"/>
</dbReference>
<gene>
    <name evidence="3" type="ORF">QE109_07735</name>
</gene>
<evidence type="ECO:0000259" key="2">
    <source>
        <dbReference type="Pfam" id="PF12439"/>
    </source>
</evidence>
<dbReference type="InterPro" id="IPR012341">
    <property type="entry name" value="6hp_glycosidase-like_sf"/>
</dbReference>
<feature type="domain" description="Glycogen debranching enzyme C-terminal" evidence="1">
    <location>
        <begin position="274"/>
        <end position="637"/>
    </location>
</feature>
<dbReference type="SUPFAM" id="SSF48208">
    <property type="entry name" value="Six-hairpin glycosidases"/>
    <property type="match status" value="1"/>
</dbReference>
<dbReference type="InterPro" id="IPR010401">
    <property type="entry name" value="AGL/Gdb1"/>
</dbReference>
<dbReference type="InterPro" id="IPR032790">
    <property type="entry name" value="GDE_C"/>
</dbReference>
<comment type="caution">
    <text evidence="3">The sequence shown here is derived from an EMBL/GenBank/DDBJ whole genome shotgun (WGS) entry which is preliminary data.</text>
</comment>
<dbReference type="InterPro" id="IPR024742">
    <property type="entry name" value="Glycogen_debranch_N"/>
</dbReference>
<evidence type="ECO:0000313" key="3">
    <source>
        <dbReference type="EMBL" id="MDH8678034.1"/>
    </source>
</evidence>
<keyword evidence="4" id="KW-1185">Reference proteome</keyword>
<sequence length="645" mass="74079">MKKTNQEIMNHEYLMTNGLGGYSFGTLDQVNCRKYHGLYTVSYNPPIERTHLISKLQELITIDGKVYPLTFENVPSEKETETNLINFTHEGIIEQWFQIEEAHISVERTIAMKYGSNHLAVRYQIASEKPVKFEIVPLYNFRDHHDTITPDISEYSDAYNQNENVLEVSASGKSVFLKIDGLEKVSYHPNRIYSQESYYPIETQRGYPDIERHAIMGSFIVDLEPGQNKLDVLVNITNDFESADAVFLNRKERYQQLIREAGASSEPFKRLVQAADDFIVYRKTTGKMTIIAGYPWFTDWGRDTMIAIPGLTLETGRSAEALQMIEGFLEMSHMGIIPNNFPDEGQPPMYNTSDGTLWLFNAMYAYYQTTNDLAAVEKCYPQMMRIINHHIQGTINDIYMDHDGLLSSGNEETQLTWMDVKVNGWVVTPRHGKAVEINALWYNAIAIMHEFTQLLGVKSENIEIDFGNLMNKIKKSFNALFWNEKDQNLYDLIIDGNAIDIPRPNMIFAVSLPFAVLDEKHWKAVVGYVQEHFKMPYGLLTLRREDENFHKTYDGDLLSRDGAYHRGTAWGWLIGPYLEAHFKTYHDLQYVKASLDTLMTHLDEGIHGSISEIFEGGAPHAQRGCSAQAWSVAEAIRIWKMVYKK</sequence>